<gene>
    <name evidence="2" type="ORF">RWE15_16600</name>
</gene>
<dbReference type="EC" id="1.1.1.23" evidence="2"/>
<dbReference type="EMBL" id="JAWDIP010000003">
    <property type="protein sequence ID" value="MDY0395744.1"/>
    <property type="molecule type" value="Genomic_DNA"/>
</dbReference>
<organism evidence="2 3">
    <name type="scientific">Tigheibacillus halophilus</name>
    <dbReference type="NCBI Taxonomy" id="361280"/>
    <lineage>
        <taxon>Bacteria</taxon>
        <taxon>Bacillati</taxon>
        <taxon>Bacillota</taxon>
        <taxon>Bacilli</taxon>
        <taxon>Bacillales</taxon>
        <taxon>Bacillaceae</taxon>
        <taxon>Tigheibacillus</taxon>
    </lineage>
</organism>
<dbReference type="PANTHER" id="PTHR21256:SF2">
    <property type="entry name" value="HISTIDINE BIOSYNTHESIS TRIFUNCTIONAL PROTEIN"/>
    <property type="match status" value="1"/>
</dbReference>
<name>A0ABU5C8S8_9BACI</name>
<keyword evidence="3" id="KW-1185">Reference proteome</keyword>
<dbReference type="Gene3D" id="3.40.50.1980">
    <property type="entry name" value="Nitrogenase molybdenum iron protein domain"/>
    <property type="match status" value="1"/>
</dbReference>
<dbReference type="Pfam" id="PF00815">
    <property type="entry name" value="Histidinol_dh"/>
    <property type="match status" value="1"/>
</dbReference>
<keyword evidence="1 2" id="KW-0560">Oxidoreductase</keyword>
<reference evidence="2 3" key="1">
    <citation type="submission" date="2023-10" db="EMBL/GenBank/DDBJ databases">
        <title>Virgibacillus halophilus 5B73C genome.</title>
        <authorList>
            <person name="Miliotis G."/>
            <person name="Sengupta P."/>
            <person name="Hameed A."/>
            <person name="Chuvochina M."/>
            <person name="Mcdonagh F."/>
            <person name="Simpson A.C."/>
            <person name="Singh N.K."/>
            <person name="Rekha P.D."/>
            <person name="Raman K."/>
            <person name="Hugenholtz P."/>
            <person name="Venkateswaran K."/>
        </authorList>
    </citation>
    <scope>NUCLEOTIDE SEQUENCE [LARGE SCALE GENOMIC DNA]</scope>
    <source>
        <strain evidence="2 3">5B73C</strain>
    </source>
</reference>
<protein>
    <submittedName>
        <fullName evidence="2">Histidinol dehydrogenase</fullName>
        <ecNumber evidence="2">1.1.1.23</ecNumber>
    </submittedName>
</protein>
<dbReference type="InterPro" id="IPR012131">
    <property type="entry name" value="Hstdl_DH"/>
</dbReference>
<sequence length="99" mass="11793">MLHILSEVRKNGDHALRNYTKQFDQVNLENLRVSAEEFAEASQLVSEQFITAMQAAKKNILRFHQEQKRTFLVHQSCRRYHAWPESDTSGACWYLHSWW</sequence>
<evidence type="ECO:0000313" key="3">
    <source>
        <dbReference type="Proteomes" id="UP001281447"/>
    </source>
</evidence>
<dbReference type="GO" id="GO:0004399">
    <property type="term" value="F:histidinol dehydrogenase activity"/>
    <property type="evidence" value="ECO:0007669"/>
    <property type="project" value="UniProtKB-EC"/>
</dbReference>
<evidence type="ECO:0000313" key="2">
    <source>
        <dbReference type="EMBL" id="MDY0395744.1"/>
    </source>
</evidence>
<evidence type="ECO:0000256" key="1">
    <source>
        <dbReference type="ARBA" id="ARBA00023002"/>
    </source>
</evidence>
<dbReference type="Proteomes" id="UP001281447">
    <property type="component" value="Unassembled WGS sequence"/>
</dbReference>
<dbReference type="PANTHER" id="PTHR21256">
    <property type="entry name" value="HISTIDINOL DEHYDROGENASE HDH"/>
    <property type="match status" value="1"/>
</dbReference>
<comment type="caution">
    <text evidence="2">The sequence shown here is derived from an EMBL/GenBank/DDBJ whole genome shotgun (WGS) entry which is preliminary data.</text>
</comment>
<proteinExistence type="predicted"/>
<accession>A0ABU5C8S8</accession>